<dbReference type="InterPro" id="IPR041675">
    <property type="entry name" value="PH_5"/>
</dbReference>
<feature type="compositionally biased region" description="Polar residues" evidence="3">
    <location>
        <begin position="185"/>
        <end position="203"/>
    </location>
</feature>
<dbReference type="GO" id="GO:0005085">
    <property type="term" value="F:guanyl-nucleotide exchange factor activity"/>
    <property type="evidence" value="ECO:0007669"/>
    <property type="project" value="UniProtKB-KW"/>
</dbReference>
<evidence type="ECO:0000313" key="6">
    <source>
        <dbReference type="EMBL" id="ORZ19733.1"/>
    </source>
</evidence>
<evidence type="ECO:0008006" key="8">
    <source>
        <dbReference type="Google" id="ProtNLM"/>
    </source>
</evidence>
<feature type="compositionally biased region" description="Polar residues" evidence="3">
    <location>
        <begin position="28"/>
        <end position="44"/>
    </location>
</feature>
<dbReference type="InterPro" id="IPR000591">
    <property type="entry name" value="DEP_dom"/>
</dbReference>
<dbReference type="Pfam" id="PF00610">
    <property type="entry name" value="DEP"/>
    <property type="match status" value="1"/>
</dbReference>
<dbReference type="PANTHER" id="PTHR46572">
    <property type="entry name" value="RHO1 GDP-GTP EXCHANGE PROTEIN 1-RELATED"/>
    <property type="match status" value="1"/>
</dbReference>
<dbReference type="SUPFAM" id="SSF46785">
    <property type="entry name" value="Winged helix' DNA-binding domain"/>
    <property type="match status" value="1"/>
</dbReference>
<dbReference type="Pfam" id="PF00780">
    <property type="entry name" value="CNH"/>
    <property type="match status" value="1"/>
</dbReference>
<feature type="domain" description="DH" evidence="4">
    <location>
        <begin position="358"/>
        <end position="545"/>
    </location>
</feature>
<dbReference type="InterPro" id="IPR052233">
    <property type="entry name" value="Rho-type_GEFs"/>
</dbReference>
<dbReference type="PROSITE" id="PS50219">
    <property type="entry name" value="CNH"/>
    <property type="match status" value="1"/>
</dbReference>
<dbReference type="Proteomes" id="UP000193560">
    <property type="component" value="Unassembled WGS sequence"/>
</dbReference>
<feature type="region of interest" description="Disordered" evidence="3">
    <location>
        <begin position="647"/>
        <end position="671"/>
    </location>
</feature>
<proteinExistence type="predicted"/>
<gene>
    <name evidence="6" type="ORF">BCR42DRAFT_323331</name>
</gene>
<comment type="caution">
    <text evidence="6">The sequence shown here is derived from an EMBL/GenBank/DDBJ whole genome shotgun (WGS) entry which is preliminary data.</text>
</comment>
<evidence type="ECO:0000256" key="3">
    <source>
        <dbReference type="SAM" id="MobiDB-lite"/>
    </source>
</evidence>
<organism evidence="6 7">
    <name type="scientific">Absidia repens</name>
    <dbReference type="NCBI Taxonomy" id="90262"/>
    <lineage>
        <taxon>Eukaryota</taxon>
        <taxon>Fungi</taxon>
        <taxon>Fungi incertae sedis</taxon>
        <taxon>Mucoromycota</taxon>
        <taxon>Mucoromycotina</taxon>
        <taxon>Mucoromycetes</taxon>
        <taxon>Mucorales</taxon>
        <taxon>Cunninghamellaceae</taxon>
        <taxon>Absidia</taxon>
    </lineage>
</organism>
<dbReference type="InterPro" id="IPR000219">
    <property type="entry name" value="DH_dom"/>
</dbReference>
<evidence type="ECO:0000256" key="1">
    <source>
        <dbReference type="ARBA" id="ARBA00022553"/>
    </source>
</evidence>
<dbReference type="Gene3D" id="1.10.10.10">
    <property type="entry name" value="Winged helix-like DNA-binding domain superfamily/Winged helix DNA-binding domain"/>
    <property type="match status" value="1"/>
</dbReference>
<keyword evidence="7" id="KW-1185">Reference proteome</keyword>
<reference evidence="6 7" key="1">
    <citation type="submission" date="2016-07" db="EMBL/GenBank/DDBJ databases">
        <title>Pervasive Adenine N6-methylation of Active Genes in Fungi.</title>
        <authorList>
            <consortium name="DOE Joint Genome Institute"/>
            <person name="Mondo S.J."/>
            <person name="Dannebaum R.O."/>
            <person name="Kuo R.C."/>
            <person name="Labutti K."/>
            <person name="Haridas S."/>
            <person name="Kuo A."/>
            <person name="Salamov A."/>
            <person name="Ahrendt S.R."/>
            <person name="Lipzen A."/>
            <person name="Sullivan W."/>
            <person name="Andreopoulos W.B."/>
            <person name="Clum A."/>
            <person name="Lindquist E."/>
            <person name="Daum C."/>
            <person name="Ramamoorthy G.K."/>
            <person name="Gryganskyi A."/>
            <person name="Culley D."/>
            <person name="Magnuson J.K."/>
            <person name="James T.Y."/>
            <person name="O'Malley M.A."/>
            <person name="Stajich J.E."/>
            <person name="Spatafora J.W."/>
            <person name="Visel A."/>
            <person name="Grigoriev I.V."/>
        </authorList>
    </citation>
    <scope>NUCLEOTIDE SEQUENCE [LARGE SCALE GENOMIC DNA]</scope>
    <source>
        <strain evidence="6 7">NRRL 1336</strain>
    </source>
</reference>
<dbReference type="InterPro" id="IPR011993">
    <property type="entry name" value="PH-like_dom_sf"/>
</dbReference>
<dbReference type="GO" id="GO:0035556">
    <property type="term" value="P:intracellular signal transduction"/>
    <property type="evidence" value="ECO:0007669"/>
    <property type="project" value="InterPro"/>
</dbReference>
<dbReference type="Pfam" id="PF15405">
    <property type="entry name" value="PH_5"/>
    <property type="match status" value="1"/>
</dbReference>
<keyword evidence="1" id="KW-0597">Phosphoprotein</keyword>
<dbReference type="Pfam" id="PF00621">
    <property type="entry name" value="RhoGEF"/>
    <property type="match status" value="1"/>
</dbReference>
<evidence type="ECO:0000259" key="5">
    <source>
        <dbReference type="PROSITE" id="PS50219"/>
    </source>
</evidence>
<dbReference type="InterPro" id="IPR036390">
    <property type="entry name" value="WH_DNA-bd_sf"/>
</dbReference>
<feature type="region of interest" description="Disordered" evidence="3">
    <location>
        <begin position="26"/>
        <end position="56"/>
    </location>
</feature>
<keyword evidence="2" id="KW-0344">Guanine-nucleotide releasing factor</keyword>
<dbReference type="InterPro" id="IPR001180">
    <property type="entry name" value="CNH_dom"/>
</dbReference>
<evidence type="ECO:0000259" key="4">
    <source>
        <dbReference type="PROSITE" id="PS50010"/>
    </source>
</evidence>
<accession>A0A1X2IP00</accession>
<dbReference type="CDD" id="cd00160">
    <property type="entry name" value="RhoGEF"/>
    <property type="match status" value="1"/>
</dbReference>
<dbReference type="EMBL" id="MCGE01000007">
    <property type="protein sequence ID" value="ORZ19733.1"/>
    <property type="molecule type" value="Genomic_DNA"/>
</dbReference>
<dbReference type="Gene3D" id="2.30.29.30">
    <property type="entry name" value="Pleckstrin-homology domain (PH domain)/Phosphotyrosine-binding domain (PTB)"/>
    <property type="match status" value="1"/>
</dbReference>
<sequence length="1115" mass="126813">MTRNSTLSTTRPHWDTIHLRDSIDSSTHRGNITVTPALNNSSNTRGDDSNKTNSQSLSIRNSTIPTIRRGTLYPYLLSVVAQEFMHRVVLNDRLKNSIEYKNVFDGQQAVDKLMIILDTKDRSIALKMGRALGQQGCFHDVQYETYLLDSSTDIYQFKDIFFYNPPLDRKTDTQHHLQPPRGSAMASTVPSFGSSDNQSSSTTWAGTMTTCSSISDYSTTTMDDRNTIATATITTLEEEDTDTTTMTTTTTTTTAPPESTFFVNGVFTPLTHCYAPSCNELSPCYSPSCTKRLQQQCTTAAAIAATTTSGTRHINGRTQTSIDSRSTPHTYLRQREQSSWAEMVSEQVLNSVSTVERKRQEAICELVFTEANFVMDLDYVCKMWVDPLLSEDIIPSSRRQQFVDTVFSNISKIHHAHARLARKLQKRQNDHPIIVEIGDILLKYAANFDLIIEYGAKQHEAKFIYEKERYLNPKFDAFVEYTERHPSSHKLELNGYLTKPTTRLGRYPLLLGAILKRTSDEHPDHEMLSNVLAVVKGFLSKVNVEAGNAKNRFDLENIHHHLSFKRKSDKLDLKLLEPGRRIAREGFLNKKPNLDSADYQVILFDHYLVVAKVRWIRAEKHYLVVRRPLAVPFLAVLIPPYMPTPQRTTSILSTSRHSQQQQQQQLQQKKRLTAAENDLNSMPLNGGIKQGHPLLFQHMGRKKHRDSQYVLFAVSQATRKPWIDQIHQLQACNHSPTSVFDIHSAVRPGQFKHKKIHQVVPFQNNQLLVFAMDDGVYAGKNDSDAAVHKVLHLDHVTHIHVIEEFQMLLVLADKTLWQYVLTDVMNGKLGNSSTSQPVGKRIQSNVPFFYVGTCLERTLVCVPKVSSLKSVITMLEPCKPQAMTDKKPTLLKRLVPTTVTGTSYAISSTDTYLKKFKECYIPCEAWAVELSNTKLWITGHRGIMLVDVQRTDRTQPMLNPYDEHLTFITEREKQESSLKIRLPVKRISVFRTIPGDYLVCYDEYAFYVNAKGNRVKKDFLIEWEGCSESYALAWPYVIAFEPSFIEIRSAITGHLEQVIRGERIKCLQHRIGDTIYGVMADPNQNDNELIFKLSLLDHLASDRRLSLVSLSTALL</sequence>
<evidence type="ECO:0000256" key="2">
    <source>
        <dbReference type="ARBA" id="ARBA00022658"/>
    </source>
</evidence>
<name>A0A1X2IP00_9FUNG</name>
<dbReference type="SMART" id="SM00049">
    <property type="entry name" value="DEP"/>
    <property type="match status" value="1"/>
</dbReference>
<feature type="region of interest" description="Disordered" evidence="3">
    <location>
        <begin position="171"/>
        <end position="203"/>
    </location>
</feature>
<dbReference type="PROSITE" id="PS50010">
    <property type="entry name" value="DH_2"/>
    <property type="match status" value="1"/>
</dbReference>
<dbReference type="STRING" id="90262.A0A1X2IP00"/>
<dbReference type="SMART" id="SM00325">
    <property type="entry name" value="RhoGEF"/>
    <property type="match status" value="1"/>
</dbReference>
<feature type="compositionally biased region" description="Polar residues" evidence="3">
    <location>
        <begin position="647"/>
        <end position="658"/>
    </location>
</feature>
<dbReference type="SUPFAM" id="SSF48065">
    <property type="entry name" value="DBL homology domain (DH-domain)"/>
    <property type="match status" value="1"/>
</dbReference>
<dbReference type="SMART" id="SM00036">
    <property type="entry name" value="CNH"/>
    <property type="match status" value="1"/>
</dbReference>
<dbReference type="InterPro" id="IPR036388">
    <property type="entry name" value="WH-like_DNA-bd_sf"/>
</dbReference>
<dbReference type="PANTHER" id="PTHR46572:SF1">
    <property type="entry name" value="RHO1 GUANINE NUCLEOTIDE EXCHANGE FACTOR TUS1"/>
    <property type="match status" value="1"/>
</dbReference>
<dbReference type="SUPFAM" id="SSF50729">
    <property type="entry name" value="PH domain-like"/>
    <property type="match status" value="1"/>
</dbReference>
<feature type="domain" description="CNH" evidence="5">
    <location>
        <begin position="753"/>
        <end position="1074"/>
    </location>
</feature>
<evidence type="ECO:0000313" key="7">
    <source>
        <dbReference type="Proteomes" id="UP000193560"/>
    </source>
</evidence>
<dbReference type="AlphaFoldDB" id="A0A1X2IP00"/>
<dbReference type="Gene3D" id="1.20.900.10">
    <property type="entry name" value="Dbl homology (DH) domain"/>
    <property type="match status" value="1"/>
</dbReference>
<dbReference type="InterPro" id="IPR035899">
    <property type="entry name" value="DBL_dom_sf"/>
</dbReference>
<dbReference type="OrthoDB" id="2272012at2759"/>
<protein>
    <recommendedName>
        <fullName evidence="8">CNH domain-domain-containing protein</fullName>
    </recommendedName>
</protein>